<keyword evidence="3" id="KW-0808">Transferase</keyword>
<keyword evidence="6" id="KW-1133">Transmembrane helix</keyword>
<keyword evidence="10" id="KW-1185">Reference proteome</keyword>
<dbReference type="SUPFAM" id="SSF75005">
    <property type="entry name" value="Arabinanase/levansucrase/invertase"/>
    <property type="match status" value="1"/>
</dbReference>
<dbReference type="SUPFAM" id="SSF53448">
    <property type="entry name" value="Nucleotide-diphospho-sugar transferases"/>
    <property type="match status" value="1"/>
</dbReference>
<dbReference type="PANTHER" id="PTHR48261:SF6">
    <property type="entry name" value="GLYCOSYLTRANSFERASE FAMILY PROTEIN"/>
    <property type="match status" value="1"/>
</dbReference>
<comment type="similarity">
    <text evidence="2">Belongs to the glycosyltransferase 64 family.</text>
</comment>
<organism evidence="9 10">
    <name type="scientific">Salix udensis</name>
    <dbReference type="NCBI Taxonomy" id="889485"/>
    <lineage>
        <taxon>Eukaryota</taxon>
        <taxon>Viridiplantae</taxon>
        <taxon>Streptophyta</taxon>
        <taxon>Embryophyta</taxon>
        <taxon>Tracheophyta</taxon>
        <taxon>Spermatophyta</taxon>
        <taxon>Magnoliopsida</taxon>
        <taxon>eudicotyledons</taxon>
        <taxon>Gunneridae</taxon>
        <taxon>Pentapetalae</taxon>
        <taxon>rosids</taxon>
        <taxon>fabids</taxon>
        <taxon>Malpighiales</taxon>
        <taxon>Salicaceae</taxon>
        <taxon>Saliceae</taxon>
        <taxon>Salix</taxon>
    </lineage>
</organism>
<feature type="domain" description="Glucosamine inositolphosphorylceramide transferase 1 N-terminal" evidence="8">
    <location>
        <begin position="282"/>
        <end position="451"/>
    </location>
</feature>
<evidence type="ECO:0000256" key="2">
    <source>
        <dbReference type="ARBA" id="ARBA00008700"/>
    </source>
</evidence>
<dbReference type="Pfam" id="PF09258">
    <property type="entry name" value="Glyco_transf_64"/>
    <property type="match status" value="1"/>
</dbReference>
<evidence type="ECO:0000256" key="1">
    <source>
        <dbReference type="ARBA" id="ARBA00004370"/>
    </source>
</evidence>
<accession>A0AAD6PGE0</accession>
<dbReference type="Gene3D" id="3.90.550.10">
    <property type="entry name" value="Spore Coat Polysaccharide Biosynthesis Protein SpsA, Chain A"/>
    <property type="match status" value="1"/>
</dbReference>
<reference evidence="9 10" key="1">
    <citation type="journal article" date="2023" name="Int. J. Mol. Sci.">
        <title>De Novo Assembly and Annotation of 11 Diverse Shrub Willow (Salix) Genomes Reveals Novel Gene Organization in Sex-Linked Regions.</title>
        <authorList>
            <person name="Hyden B."/>
            <person name="Feng K."/>
            <person name="Yates T.B."/>
            <person name="Jawdy S."/>
            <person name="Cereghino C."/>
            <person name="Smart L.B."/>
            <person name="Muchero W."/>
        </authorList>
    </citation>
    <scope>NUCLEOTIDE SEQUENCE [LARGE SCALE GENOMIC DNA]</scope>
    <source>
        <tissue evidence="9">Shoot tip</tissue>
    </source>
</reference>
<dbReference type="FunFam" id="3.90.550.10:FF:000095">
    <property type="entry name" value="Glycosyltransferase family protein 64 protein C5"/>
    <property type="match status" value="1"/>
</dbReference>
<feature type="transmembrane region" description="Helical" evidence="6">
    <location>
        <begin position="515"/>
        <end position="532"/>
    </location>
</feature>
<evidence type="ECO:0000313" key="9">
    <source>
        <dbReference type="EMBL" id="KAJ6428864.1"/>
    </source>
</evidence>
<dbReference type="InterPro" id="IPR004263">
    <property type="entry name" value="Exostosin"/>
</dbReference>
<feature type="transmembrane region" description="Helical" evidence="6">
    <location>
        <begin position="62"/>
        <end position="82"/>
    </location>
</feature>
<dbReference type="EMBL" id="JAPFFJ010000004">
    <property type="protein sequence ID" value="KAJ6428864.1"/>
    <property type="molecule type" value="Genomic_DNA"/>
</dbReference>
<sequence>MGVYEAGGNGSIGTTTATTCNCYDMSLRCWCRWKWGNHQQQQQNHHKLLHQRLVSLVFSSGFMFFLGCLVLYGSIGVFYGWLMFSKPYLRSTNVGFGINSLGCQEDNEGSWSIGVFYGDSPFSLKPIESMNEWRDEGAAWPVANPVVTCASLSDANFPSNFVADPFLYVQGKPLIEICRCRQKALSGLESILQAVSIRNNCSLSALWVLFASGYDLWGIHFSYSMKQKIQLPCKEILELQKVQTRERHGNSWALPWMRTGIYLIPMCSTTLAKYICCLRAARKGNFAFIEHLIFHCSGHWRKFLLKSPLLILLSLIMLGEYWLFGSDHSGIGTRKNGQLEIWCSSSPLGPWKPHKKNPIYNVDKSVGARNGGRPFVYDGNLYRVGQDCGETYGRRVRIFKIEVLTKDDYKEVEVPLGFEEPSKGRNAWNGARYHHLDVQHLSSAVTVVAVVLGVLLGAVKCIIPLNWCAHYSGKRNYILLGWERSNLFSSKVRRFCSRLNRVLLSVRGKMKPSTWFGKLVIAVTFVVGAALMCRGVKYFYGGNDAEEAYPLNGHYSQFTLLTMTYDARLWNLKMYVKHYSRCSSVKEIIVVWNKGRPPRSSDLDSAVPVWIRVEDQNSLNNRFKKDPMLKTRAILELDDDIMMRCDDIERGFNVWRQHPDRIVGFYPRLISGSPLKYRAEKYARRHKGYNMILTGAAFMDHTVAFERYWSNEAKAGRELVDRYFNCEDVLLNYLYANASSSQTVEYVRPAWVIDTSKFSGVAISRNTNVHYKIRSSCLLRFSEIYGSIADRKWEFDGRKDGWGL</sequence>
<feature type="domain" description="Glycosyl transferase 64" evidence="7">
    <location>
        <begin position="558"/>
        <end position="793"/>
    </location>
</feature>
<evidence type="ECO:0000256" key="3">
    <source>
        <dbReference type="ARBA" id="ARBA00022679"/>
    </source>
</evidence>
<evidence type="ECO:0000256" key="5">
    <source>
        <dbReference type="ARBA" id="ARBA00023157"/>
    </source>
</evidence>
<protein>
    <recommendedName>
        <fullName evidence="11">Glycosyl transferase 64 domain-containing protein</fullName>
    </recommendedName>
</protein>
<feature type="transmembrane region" description="Helical" evidence="6">
    <location>
        <begin position="444"/>
        <end position="467"/>
    </location>
</feature>
<dbReference type="GO" id="GO:0016020">
    <property type="term" value="C:membrane"/>
    <property type="evidence" value="ECO:0007669"/>
    <property type="project" value="UniProtKB-SubCell"/>
</dbReference>
<comment type="subcellular location">
    <subcellularLocation>
        <location evidence="1">Membrane</location>
    </subcellularLocation>
</comment>
<keyword evidence="5" id="KW-1015">Disulfide bond</keyword>
<dbReference type="AlphaFoldDB" id="A0AAD6PGE0"/>
<dbReference type="Pfam" id="PF24793">
    <property type="entry name" value="GINT1_N"/>
    <property type="match status" value="2"/>
</dbReference>
<dbReference type="GO" id="GO:0016757">
    <property type="term" value="F:glycosyltransferase activity"/>
    <property type="evidence" value="ECO:0007669"/>
    <property type="project" value="InterPro"/>
</dbReference>
<gene>
    <name evidence="9" type="ORF">OIU84_020503</name>
</gene>
<keyword evidence="4 6" id="KW-0472">Membrane</keyword>
<evidence type="ECO:0000313" key="10">
    <source>
        <dbReference type="Proteomes" id="UP001162972"/>
    </source>
</evidence>
<name>A0AAD6PGE0_9ROSI</name>
<evidence type="ECO:0000256" key="6">
    <source>
        <dbReference type="SAM" id="Phobius"/>
    </source>
</evidence>
<dbReference type="InterPro" id="IPR023296">
    <property type="entry name" value="Glyco_hydro_beta-prop_sf"/>
</dbReference>
<evidence type="ECO:0008006" key="11">
    <source>
        <dbReference type="Google" id="ProtNLM"/>
    </source>
</evidence>
<evidence type="ECO:0000256" key="4">
    <source>
        <dbReference type="ARBA" id="ARBA00023136"/>
    </source>
</evidence>
<dbReference type="PANTHER" id="PTHR48261">
    <property type="entry name" value="ACETYLGLUCOSAMINYLTRANSFERASE"/>
    <property type="match status" value="1"/>
</dbReference>
<evidence type="ECO:0000259" key="8">
    <source>
        <dbReference type="Pfam" id="PF24793"/>
    </source>
</evidence>
<feature type="domain" description="Glucosamine inositolphosphorylceramide transferase 1 N-terminal" evidence="8">
    <location>
        <begin position="103"/>
        <end position="176"/>
    </location>
</feature>
<dbReference type="InterPro" id="IPR056442">
    <property type="entry name" value="GINT1_N"/>
</dbReference>
<dbReference type="Proteomes" id="UP001162972">
    <property type="component" value="Chromosome 8"/>
</dbReference>
<evidence type="ECO:0000259" key="7">
    <source>
        <dbReference type="Pfam" id="PF09258"/>
    </source>
</evidence>
<feature type="transmembrane region" description="Helical" evidence="6">
    <location>
        <begin position="303"/>
        <end position="324"/>
    </location>
</feature>
<keyword evidence="6" id="KW-0812">Transmembrane</keyword>
<dbReference type="InterPro" id="IPR029044">
    <property type="entry name" value="Nucleotide-diphossugar_trans"/>
</dbReference>
<proteinExistence type="inferred from homology"/>
<comment type="caution">
    <text evidence="9">The sequence shown here is derived from an EMBL/GenBank/DDBJ whole genome shotgun (WGS) entry which is preliminary data.</text>
</comment>
<dbReference type="InterPro" id="IPR015338">
    <property type="entry name" value="GT64_dom"/>
</dbReference>